<keyword evidence="1" id="KW-0472">Membrane</keyword>
<comment type="caution">
    <text evidence="2">The sequence shown here is derived from an EMBL/GenBank/DDBJ whole genome shotgun (WGS) entry which is preliminary data.</text>
</comment>
<name>A0A2T0GRF6_ACTMO</name>
<dbReference type="EMBL" id="PVSR01000067">
    <property type="protein sequence ID" value="PRW61689.1"/>
    <property type="molecule type" value="Genomic_DNA"/>
</dbReference>
<keyword evidence="1" id="KW-1133">Transmembrane helix</keyword>
<dbReference type="RefSeq" id="WP_106115354.1">
    <property type="nucleotide sequence ID" value="NZ_PVSR01000067.1"/>
</dbReference>
<proteinExistence type="predicted"/>
<protein>
    <submittedName>
        <fullName evidence="2">Uncharacterized protein</fullName>
    </submittedName>
</protein>
<dbReference type="AlphaFoldDB" id="A0A2T0GRF6"/>
<feature type="transmembrane region" description="Helical" evidence="1">
    <location>
        <begin position="55"/>
        <end position="76"/>
    </location>
</feature>
<dbReference type="InParanoid" id="A0A2T0GRF6"/>
<keyword evidence="1" id="KW-0812">Transmembrane</keyword>
<keyword evidence="3" id="KW-1185">Reference proteome</keyword>
<gene>
    <name evidence="2" type="ORF">CEP50_19425</name>
</gene>
<reference evidence="2 3" key="1">
    <citation type="submission" date="2018-03" db="EMBL/GenBank/DDBJ databases">
        <title>Actinopolyspora mortivallis from Sahara, screening for active biomolecules.</title>
        <authorList>
            <person name="Selama O."/>
            <person name="Wellington E.M.H."/>
            <person name="Hacene H."/>
        </authorList>
    </citation>
    <scope>NUCLEOTIDE SEQUENCE [LARGE SCALE GENOMIC DNA]</scope>
    <source>
        <strain evidence="2 3">M5A</strain>
    </source>
</reference>
<accession>A0A2T0GRF6</accession>
<evidence type="ECO:0000313" key="3">
    <source>
        <dbReference type="Proteomes" id="UP000239352"/>
    </source>
</evidence>
<feature type="transmembrane region" description="Helical" evidence="1">
    <location>
        <begin position="82"/>
        <end position="103"/>
    </location>
</feature>
<evidence type="ECO:0000256" key="1">
    <source>
        <dbReference type="SAM" id="Phobius"/>
    </source>
</evidence>
<dbReference type="Proteomes" id="UP000239352">
    <property type="component" value="Unassembled WGS sequence"/>
</dbReference>
<evidence type="ECO:0000313" key="2">
    <source>
        <dbReference type="EMBL" id="PRW61689.1"/>
    </source>
</evidence>
<organism evidence="2 3">
    <name type="scientific">Actinopolyspora mortivallis</name>
    <dbReference type="NCBI Taxonomy" id="33906"/>
    <lineage>
        <taxon>Bacteria</taxon>
        <taxon>Bacillati</taxon>
        <taxon>Actinomycetota</taxon>
        <taxon>Actinomycetes</taxon>
        <taxon>Actinopolysporales</taxon>
        <taxon>Actinopolysporaceae</taxon>
        <taxon>Actinopolyspora</taxon>
    </lineage>
</organism>
<feature type="transmembrane region" description="Helical" evidence="1">
    <location>
        <begin position="20"/>
        <end position="43"/>
    </location>
</feature>
<sequence>MPRPSPVTTILLRECAGTGLAVAGFTYSSWITLILLTNLITHLTHPTQIHLGHHALLATLDCLTWWTGVAGLRLGGWRTKKATTLGLALPAIHAATLPLLALAKHHPA</sequence>